<sequence length="216" mass="23523">SPQHGRHARRGGGPAASSLELRPAWGPHWGRCVEDARALDGGTRLPTAARPRPWAALRDPTASLVEIAPAGLQTASPGDPLPSHYHWVVATQAVKRCGERSSPWQFPTLPRDRAGGRAPLRSHFPEPSARRGSPRPQEKALLGRGTGGGLAASARVLRAWAFAEKGLSPHASAASRQRRKKKSRGEWQDATSTPPRAVTRRWAAPRAFPRFTRHER</sequence>
<evidence type="ECO:0000256" key="1">
    <source>
        <dbReference type="SAM" id="MobiDB-lite"/>
    </source>
</evidence>
<dbReference type="EMBL" id="MKKU01001554">
    <property type="protein sequence ID" value="RNE95009.1"/>
    <property type="molecule type" value="Genomic_DNA"/>
</dbReference>
<accession>A0A3R7MTI4</accession>
<feature type="region of interest" description="Disordered" evidence="1">
    <location>
        <begin position="1"/>
        <end position="23"/>
    </location>
</feature>
<reference evidence="2 3" key="1">
    <citation type="journal article" date="2018" name="BMC Genomics">
        <title>Genomic comparison of Trypanosoma conorhini and Trypanosoma rangeli to Trypanosoma cruzi strains of high and low virulence.</title>
        <authorList>
            <person name="Bradwell K.R."/>
            <person name="Koparde V.N."/>
            <person name="Matveyev A.V."/>
            <person name="Serrano M.G."/>
            <person name="Alves J.M."/>
            <person name="Parikh H."/>
            <person name="Huang B."/>
            <person name="Lee V."/>
            <person name="Espinosa-Alvarez O."/>
            <person name="Ortiz P.A."/>
            <person name="Costa-Martins A.G."/>
            <person name="Teixeira M.M."/>
            <person name="Buck G.A."/>
        </authorList>
    </citation>
    <scope>NUCLEOTIDE SEQUENCE [LARGE SCALE GENOMIC DNA]</scope>
    <source>
        <strain evidence="2 3">025E</strain>
    </source>
</reference>
<protein>
    <submittedName>
        <fullName evidence="2">Uncharacterized protein</fullName>
    </submittedName>
</protein>
<dbReference type="Proteomes" id="UP000284403">
    <property type="component" value="Unassembled WGS sequence"/>
</dbReference>
<name>A0A3R7MTI4_9TRYP</name>
<dbReference type="RefSeq" id="XP_029222882.1">
    <property type="nucleotide sequence ID" value="XM_029377025.1"/>
</dbReference>
<feature type="compositionally biased region" description="Low complexity" evidence="1">
    <location>
        <begin position="200"/>
        <end position="210"/>
    </location>
</feature>
<feature type="non-terminal residue" evidence="2">
    <location>
        <position position="1"/>
    </location>
</feature>
<proteinExistence type="predicted"/>
<feature type="region of interest" description="Disordered" evidence="1">
    <location>
        <begin position="104"/>
        <end position="148"/>
    </location>
</feature>
<keyword evidence="3" id="KW-1185">Reference proteome</keyword>
<gene>
    <name evidence="2" type="ORF">Tco025E_10242</name>
</gene>
<feature type="region of interest" description="Disordered" evidence="1">
    <location>
        <begin position="167"/>
        <end position="216"/>
    </location>
</feature>
<evidence type="ECO:0000313" key="2">
    <source>
        <dbReference type="EMBL" id="RNE95009.1"/>
    </source>
</evidence>
<organism evidence="2 3">
    <name type="scientific">Trypanosoma conorhini</name>
    <dbReference type="NCBI Taxonomy" id="83891"/>
    <lineage>
        <taxon>Eukaryota</taxon>
        <taxon>Discoba</taxon>
        <taxon>Euglenozoa</taxon>
        <taxon>Kinetoplastea</taxon>
        <taxon>Metakinetoplastina</taxon>
        <taxon>Trypanosomatida</taxon>
        <taxon>Trypanosomatidae</taxon>
        <taxon>Trypanosoma</taxon>
    </lineage>
</organism>
<comment type="caution">
    <text evidence="2">The sequence shown here is derived from an EMBL/GenBank/DDBJ whole genome shotgun (WGS) entry which is preliminary data.</text>
</comment>
<evidence type="ECO:0000313" key="3">
    <source>
        <dbReference type="Proteomes" id="UP000284403"/>
    </source>
</evidence>
<feature type="compositionally biased region" description="Basic residues" evidence="1">
    <location>
        <begin position="1"/>
        <end position="10"/>
    </location>
</feature>
<dbReference type="GeneID" id="40323853"/>
<dbReference type="AlphaFoldDB" id="A0A3R7MTI4"/>